<name>A0AAV4CSC7_9GAST</name>
<reference evidence="1 2" key="1">
    <citation type="journal article" date="2021" name="Elife">
        <title>Chloroplast acquisition without the gene transfer in kleptoplastic sea slugs, Plakobranchus ocellatus.</title>
        <authorList>
            <person name="Maeda T."/>
            <person name="Takahashi S."/>
            <person name="Yoshida T."/>
            <person name="Shimamura S."/>
            <person name="Takaki Y."/>
            <person name="Nagai Y."/>
            <person name="Toyoda A."/>
            <person name="Suzuki Y."/>
            <person name="Arimoto A."/>
            <person name="Ishii H."/>
            <person name="Satoh N."/>
            <person name="Nishiyama T."/>
            <person name="Hasebe M."/>
            <person name="Maruyama T."/>
            <person name="Minagawa J."/>
            <person name="Obokata J."/>
            <person name="Shigenobu S."/>
        </authorList>
    </citation>
    <scope>NUCLEOTIDE SEQUENCE [LARGE SCALE GENOMIC DNA]</scope>
</reference>
<organism evidence="1 2">
    <name type="scientific">Plakobranchus ocellatus</name>
    <dbReference type="NCBI Taxonomy" id="259542"/>
    <lineage>
        <taxon>Eukaryota</taxon>
        <taxon>Metazoa</taxon>
        <taxon>Spiralia</taxon>
        <taxon>Lophotrochozoa</taxon>
        <taxon>Mollusca</taxon>
        <taxon>Gastropoda</taxon>
        <taxon>Heterobranchia</taxon>
        <taxon>Euthyneura</taxon>
        <taxon>Panpulmonata</taxon>
        <taxon>Sacoglossa</taxon>
        <taxon>Placobranchoidea</taxon>
        <taxon>Plakobranchidae</taxon>
        <taxon>Plakobranchus</taxon>
    </lineage>
</organism>
<evidence type="ECO:0000313" key="1">
    <source>
        <dbReference type="EMBL" id="GFO34761.1"/>
    </source>
</evidence>
<accession>A0AAV4CSC7</accession>
<dbReference type="Proteomes" id="UP000735302">
    <property type="component" value="Unassembled WGS sequence"/>
</dbReference>
<dbReference type="EMBL" id="BLXT01006930">
    <property type="protein sequence ID" value="GFO34761.1"/>
    <property type="molecule type" value="Genomic_DNA"/>
</dbReference>
<dbReference type="AlphaFoldDB" id="A0AAV4CSC7"/>
<protein>
    <submittedName>
        <fullName evidence="1">Uncharacterized protein</fullName>
    </submittedName>
</protein>
<sequence length="75" mass="8198">MKMTVLQTALMCVEKYVQAVELVIYMGRGEDITSSTVDSESARRPEGILQSQVRALSPMPGLTGDFKALVHVVVD</sequence>
<keyword evidence="2" id="KW-1185">Reference proteome</keyword>
<proteinExistence type="predicted"/>
<evidence type="ECO:0000313" key="2">
    <source>
        <dbReference type="Proteomes" id="UP000735302"/>
    </source>
</evidence>
<comment type="caution">
    <text evidence="1">The sequence shown here is derived from an EMBL/GenBank/DDBJ whole genome shotgun (WGS) entry which is preliminary data.</text>
</comment>
<gene>
    <name evidence="1" type="ORF">PoB_006126600</name>
</gene>